<accession>E9B823</accession>
<reference evidence="4" key="5">
    <citation type="submission" date="2019-02" db="EMBL/GenBank/DDBJ databases">
        <title>FDA dAtabase for Regulatory Grade micrObial Sequences (FDA-ARGOS): Supporting development and validation of Infectious Disease Dx tests.</title>
        <authorList>
            <person name="Duncan R."/>
            <person name="Fisher C."/>
            <person name="Tallon L.J."/>
            <person name="Sadzewicz L."/>
            <person name="Sengamalay N."/>
            <person name="Ott S."/>
            <person name="Godinez A."/>
            <person name="Nagaraj S."/>
            <person name="Nadendla S."/>
            <person name="Sichtig H."/>
        </authorList>
    </citation>
    <scope>NUCLEOTIDE SEQUENCE</scope>
    <source>
        <strain evidence="4">FDAARGOS_361</strain>
    </source>
</reference>
<reference evidence="5" key="3">
    <citation type="submission" date="2011-02" db="EMBL/GenBank/DDBJ databases">
        <title>Whole genome sequencing of Leishmania donovani clinical lines reveals dynamic variation related to drug resistance.</title>
        <authorList>
            <person name="Downing T."/>
            <person name="Imamura H."/>
            <person name="Sanders M."/>
            <person name="Decuypere S."/>
            <person name="Hertz-Fowler C."/>
            <person name="Clark T.G."/>
            <person name="Rijal S."/>
            <person name="Sundar S."/>
            <person name="Quail M.A."/>
            <person name="De Doncker S."/>
            <person name="Maes I."/>
            <person name="Vanaerschot M."/>
            <person name="Stark O."/>
            <person name="Schonian G."/>
            <person name="Dujardin J.C."/>
            <person name="Berriman M."/>
        </authorList>
    </citation>
    <scope>NUCLEOTIDE SEQUENCE [LARGE SCALE GENOMIC DNA]</scope>
    <source>
        <strain evidence="5">BPK282A1</strain>
    </source>
</reference>
<dbReference type="EMBL" id="RHLC01000037">
    <property type="protein sequence ID" value="TPP51480.1"/>
    <property type="molecule type" value="Genomic_DNA"/>
</dbReference>
<feature type="transmembrane region" description="Helical" evidence="1">
    <location>
        <begin position="86"/>
        <end position="109"/>
    </location>
</feature>
<dbReference type="EMBL" id="FR799591">
    <property type="protein sequence ID" value="CBZ31396.1"/>
    <property type="molecule type" value="Genomic_DNA"/>
</dbReference>
<reference evidence="3" key="2">
    <citation type="submission" date="2011-01" db="EMBL/GenBank/DDBJ databases">
        <authorList>
            <person name="Zhao B.P."/>
            <person name="Ren Z.A."/>
            <person name="Li C.D."/>
        </authorList>
    </citation>
    <scope>NUCLEOTIDE SEQUENCE</scope>
    <source>
        <strain evidence="3">BPK282A1</strain>
    </source>
</reference>
<dbReference type="VEuPathDB" id="TriTrypDB:LDHU3_04.0780"/>
<evidence type="ECO:0000313" key="6">
    <source>
        <dbReference type="Proteomes" id="UP000274082"/>
    </source>
</evidence>
<dbReference type="VEuPathDB" id="TriTrypDB:LdBPK_040580.1"/>
<keyword evidence="6" id="KW-1185">Reference proteome</keyword>
<keyword evidence="1" id="KW-0472">Membrane</keyword>
<evidence type="ECO:0000313" key="5">
    <source>
        <dbReference type="Proteomes" id="UP000008980"/>
    </source>
</evidence>
<reference evidence="2 6" key="4">
    <citation type="journal article" date="2018" name="Sci. Rep.">
        <title>A complete Leishmania donovani reference genome identifies novel genetic variations associated with virulence.</title>
        <authorList>
            <person name="Lypaczewski P."/>
            <person name="Hoshizaki J."/>
            <person name="Zhang W.-W."/>
            <person name="McCall L.-I."/>
            <person name="Torcivia-Rodriguez J."/>
            <person name="Simonyan V."/>
            <person name="Kaur A."/>
            <person name="Dewar K."/>
            <person name="Matlashewski G."/>
        </authorList>
    </citation>
    <scope>NUCLEOTIDE SEQUENCE [LARGE SCALE GENOMIC DNA]</scope>
    <source>
        <strain evidence="2 6">LdCL</strain>
    </source>
</reference>
<feature type="transmembrane region" description="Helical" evidence="1">
    <location>
        <begin position="184"/>
        <end position="205"/>
    </location>
</feature>
<dbReference type="Proteomes" id="UP000008980">
    <property type="component" value="Chromosome 4"/>
</dbReference>
<feature type="transmembrane region" description="Helical" evidence="1">
    <location>
        <begin position="211"/>
        <end position="231"/>
    </location>
</feature>
<dbReference type="VEuPathDB" id="TriTrypDB:LdCL_040011300"/>
<dbReference type="Proteomes" id="UP000318447">
    <property type="component" value="Unassembled WGS sequence"/>
</dbReference>
<dbReference type="AlphaFoldDB" id="A0A3S7WNS4"/>
<accession>A0A3S7WNS4</accession>
<feature type="transmembrane region" description="Helical" evidence="1">
    <location>
        <begin position="21"/>
        <end position="47"/>
    </location>
</feature>
<proteinExistence type="predicted"/>
<dbReference type="GeneID" id="13390731"/>
<sequence length="267" mass="29573">MRWLNRKRPTTPLYIPDPRRPSIVFVLTSPEPVLSALLLGVSCYFLTVVTGSTSLDGPGGLWQAFGRKSRARMQSRESELRPDPPLAISFDMLIVVLCIFASNSVLAACSRVLAREQRRVEDAAEAEWLAAVSNPETRSERLAKDAQELAEKVKFWQENDERRKAGQAARRERIKKLDVMADEVMTNIIIIVSVVVSLGAAYSILMQPPNQVRGLGVAGMLVVLIGGLIVCGLDRYISSMRHYCNYVNLLCIFSLLVLAARASVLAE</sequence>
<dbReference type="EMBL" id="CP029503">
    <property type="protein sequence ID" value="AYU75837.1"/>
    <property type="molecule type" value="Genomic_DNA"/>
</dbReference>
<name>A0A3S7WNS4_LEIDO</name>
<feature type="transmembrane region" description="Helical" evidence="1">
    <location>
        <begin position="243"/>
        <end position="264"/>
    </location>
</feature>
<organism evidence="2 6">
    <name type="scientific">Leishmania donovani</name>
    <dbReference type="NCBI Taxonomy" id="5661"/>
    <lineage>
        <taxon>Eukaryota</taxon>
        <taxon>Discoba</taxon>
        <taxon>Euglenozoa</taxon>
        <taxon>Kinetoplastea</taxon>
        <taxon>Metakinetoplastina</taxon>
        <taxon>Trypanosomatida</taxon>
        <taxon>Trypanosomatidae</taxon>
        <taxon>Leishmaniinae</taxon>
        <taxon>Leishmania</taxon>
    </lineage>
</organism>
<evidence type="ECO:0000313" key="2">
    <source>
        <dbReference type="EMBL" id="AYU75837.1"/>
    </source>
</evidence>
<evidence type="ECO:0000313" key="3">
    <source>
        <dbReference type="EMBL" id="CBZ31396.1"/>
    </source>
</evidence>
<evidence type="ECO:0000256" key="1">
    <source>
        <dbReference type="SAM" id="Phobius"/>
    </source>
</evidence>
<evidence type="ECO:0000313" key="7">
    <source>
        <dbReference type="Proteomes" id="UP000318447"/>
    </source>
</evidence>
<keyword evidence="1" id="KW-1133">Transmembrane helix</keyword>
<reference evidence="7" key="6">
    <citation type="submission" date="2019-02" db="EMBL/GenBank/DDBJ databases">
        <title>FDA dAtabase for Regulatory Grade micrObial Sequences (FDA-ARGOS): Supporting development and validation of Infectious Disease Dx tests.</title>
        <authorList>
            <person name="Duncan R."/>
            <person name="Fisher C."/>
            <person name="Tallon L."/>
            <person name="Sadzewicz L."/>
            <person name="Sengamalay N."/>
            <person name="Ott S."/>
            <person name="Godinez A."/>
            <person name="Nagaraj S."/>
            <person name="Vavikolanu K."/>
            <person name="Nadendla S."/>
            <person name="Aluvathingal J."/>
            <person name="Sichtig H."/>
        </authorList>
    </citation>
    <scope>NUCLEOTIDE SEQUENCE [LARGE SCALE GENOMIC DNA]</scope>
    <source>
        <strain evidence="7">FDAARGOS_361</strain>
    </source>
</reference>
<dbReference type="OrthoDB" id="260847at2759"/>
<gene>
    <name evidence="4" type="ORF">CGC21_2740</name>
    <name evidence="3" type="ORF">LDBPK_040580</name>
    <name evidence="2" type="ORF">LdCL_040011300</name>
</gene>
<reference evidence="3 5" key="1">
    <citation type="journal article" date="2011" name="Genome Res.">
        <title>Whole genome sequencing of multiple Leishmania donovani clinical isolates provides insights into population structure and mechanisms of drug resistance.</title>
        <authorList>
            <person name="Downing T."/>
            <person name="Imamura H."/>
            <person name="Decuypere S."/>
            <person name="Clark T.G."/>
            <person name="Coombs G.H."/>
            <person name="Cotton J.A."/>
            <person name="Hilley J.D."/>
            <person name="de Doncker S."/>
            <person name="Maes I."/>
            <person name="Mottram J.C."/>
            <person name="Quail M.A."/>
            <person name="Rijal S."/>
            <person name="Sanders M."/>
            <person name="Schonian G."/>
            <person name="Stark O."/>
            <person name="Sundar S."/>
            <person name="Vanaerschot M."/>
            <person name="Hertz-Fowler C."/>
            <person name="Dujardin J.C."/>
            <person name="Berriman M."/>
        </authorList>
    </citation>
    <scope>NUCLEOTIDE SEQUENCE [LARGE SCALE GENOMIC DNA]</scope>
    <source>
        <strain evidence="3 5">BPK282A1</strain>
    </source>
</reference>
<dbReference type="RefSeq" id="XP_003858120.1">
    <property type="nucleotide sequence ID" value="XM_003858072.1"/>
</dbReference>
<evidence type="ECO:0000313" key="4">
    <source>
        <dbReference type="EMBL" id="TPP51480.1"/>
    </source>
</evidence>
<dbReference type="OMA" id="HYCNYVN"/>
<dbReference type="Proteomes" id="UP000274082">
    <property type="component" value="Chromosome 4"/>
</dbReference>
<dbReference type="KEGG" id="ldo:LDBPK_040580"/>
<protein>
    <submittedName>
        <fullName evidence="2">Uncharacterized protein</fullName>
    </submittedName>
</protein>
<keyword evidence="1" id="KW-0812">Transmembrane</keyword>